<comment type="caution">
    <text evidence="7">The sequence shown here is derived from an EMBL/GenBank/DDBJ whole genome shotgun (WGS) entry which is preliminary data.</text>
</comment>
<evidence type="ECO:0000256" key="2">
    <source>
        <dbReference type="ARBA" id="ARBA00022670"/>
    </source>
</evidence>
<dbReference type="InterPro" id="IPR033121">
    <property type="entry name" value="PEPTIDASE_A1"/>
</dbReference>
<evidence type="ECO:0000256" key="3">
    <source>
        <dbReference type="ARBA" id="ARBA00022750"/>
    </source>
</evidence>
<evidence type="ECO:0000256" key="5">
    <source>
        <dbReference type="SAM" id="MobiDB-lite"/>
    </source>
</evidence>
<comment type="similarity">
    <text evidence="1">Belongs to the peptidase A1 family.</text>
</comment>
<reference evidence="7 8" key="1">
    <citation type="submission" date="2024-02" db="EMBL/GenBank/DDBJ databases">
        <authorList>
            <person name="Chen Y."/>
            <person name="Shah S."/>
            <person name="Dougan E. K."/>
            <person name="Thang M."/>
            <person name="Chan C."/>
        </authorList>
    </citation>
    <scope>NUCLEOTIDE SEQUENCE [LARGE SCALE GENOMIC DNA]</scope>
</reference>
<feature type="region of interest" description="Disordered" evidence="5">
    <location>
        <begin position="198"/>
        <end position="228"/>
    </location>
</feature>
<dbReference type="Pfam" id="PF00026">
    <property type="entry name" value="Asp"/>
    <property type="match status" value="2"/>
</dbReference>
<dbReference type="InterPro" id="IPR021109">
    <property type="entry name" value="Peptidase_aspartic_dom_sf"/>
</dbReference>
<proteinExistence type="inferred from homology"/>
<dbReference type="EMBL" id="CAXAMM010041217">
    <property type="protein sequence ID" value="CAK9098064.1"/>
    <property type="molecule type" value="Genomic_DNA"/>
</dbReference>
<name>A0ABP0RCT2_9DINO</name>
<dbReference type="PROSITE" id="PS51767">
    <property type="entry name" value="PEPTIDASE_A1"/>
    <property type="match status" value="1"/>
</dbReference>
<keyword evidence="2" id="KW-0645">Protease</keyword>
<organism evidence="7 8">
    <name type="scientific">Durusdinium trenchii</name>
    <dbReference type="NCBI Taxonomy" id="1381693"/>
    <lineage>
        <taxon>Eukaryota</taxon>
        <taxon>Sar</taxon>
        <taxon>Alveolata</taxon>
        <taxon>Dinophyceae</taxon>
        <taxon>Suessiales</taxon>
        <taxon>Symbiodiniaceae</taxon>
        <taxon>Durusdinium</taxon>
    </lineage>
</organism>
<dbReference type="InterPro" id="IPR001461">
    <property type="entry name" value="Aspartic_peptidase_A1"/>
</dbReference>
<feature type="compositionally biased region" description="Low complexity" evidence="5">
    <location>
        <begin position="216"/>
        <end position="225"/>
    </location>
</feature>
<feature type="domain" description="Peptidase A1" evidence="6">
    <location>
        <begin position="446"/>
        <end position="829"/>
    </location>
</feature>
<evidence type="ECO:0000259" key="6">
    <source>
        <dbReference type="PROSITE" id="PS51767"/>
    </source>
</evidence>
<evidence type="ECO:0000313" key="8">
    <source>
        <dbReference type="Proteomes" id="UP001642464"/>
    </source>
</evidence>
<dbReference type="PANTHER" id="PTHR47966:SF51">
    <property type="entry name" value="BETA-SITE APP-CLEAVING ENZYME, ISOFORM A-RELATED"/>
    <property type="match status" value="1"/>
</dbReference>
<keyword evidence="3" id="KW-0064">Aspartyl protease</keyword>
<dbReference type="Proteomes" id="UP001642464">
    <property type="component" value="Unassembled WGS sequence"/>
</dbReference>
<dbReference type="CDD" id="cd05471">
    <property type="entry name" value="pepsin_like"/>
    <property type="match status" value="1"/>
</dbReference>
<dbReference type="Gene3D" id="2.40.70.10">
    <property type="entry name" value="Acid Proteases"/>
    <property type="match status" value="2"/>
</dbReference>
<accession>A0ABP0RCT2</accession>
<dbReference type="InterPro" id="IPR034164">
    <property type="entry name" value="Pepsin-like_dom"/>
</dbReference>
<protein>
    <submittedName>
        <fullName evidence="7">Pepsin A</fullName>
    </submittedName>
</protein>
<keyword evidence="4" id="KW-0378">Hydrolase</keyword>
<evidence type="ECO:0000256" key="1">
    <source>
        <dbReference type="ARBA" id="ARBA00007447"/>
    </source>
</evidence>
<gene>
    <name evidence="7" type="ORF">SCF082_LOCUS45988</name>
</gene>
<dbReference type="PANTHER" id="PTHR47966">
    <property type="entry name" value="BETA-SITE APP-CLEAVING ENZYME, ISOFORM A-RELATED"/>
    <property type="match status" value="1"/>
</dbReference>
<evidence type="ECO:0000313" key="7">
    <source>
        <dbReference type="EMBL" id="CAK9098064.1"/>
    </source>
</evidence>
<evidence type="ECO:0000256" key="4">
    <source>
        <dbReference type="ARBA" id="ARBA00022801"/>
    </source>
</evidence>
<dbReference type="PRINTS" id="PR00792">
    <property type="entry name" value="PEPSIN"/>
</dbReference>
<keyword evidence="8" id="KW-1185">Reference proteome</keyword>
<sequence>MEASGGKMKPVIGTSEVLLSTGFEMNIISGTKAWFKDGQLGLCGGETQLWRQDETGNWQLGGSPVEMKKRIWMQLVSKIITAPGKYEAEILMLGTKCKKIIPNPPRTTEPVRDEFGPCWAFVVRTSRKWRFLDLPRPLVGAPSNWIVDNSHEPMIAYEPISGRKDELMMAAGPHDMGAPDDDIKEPGLDALNEALKDEMPPMDCREGPGPGPPSETPAETPGTPSFAGPPLFGLKAPRTAAAGGGDERFPRMTVRSSFPWQGCCVSLILVALIGNIEAGRESPAEELFHSGYEAVHVTRLHRYEHEGMASFLEAEARWSAHEEIGSTLLSRARPRQKLERRPQGFVRVSKLQEAALKAHQAAFLEVTFNSSVSATAGRFRSSDALLRYHSLTVPDETHPAETRLTSLESQYIGQIGVGSVLSPRGCQPSESLIYLGPADYQAASEEQKKACHVKDESLVWVVFDTGSTNIWVSSVLCQEGPCASSSRNRYNRSNSRTYSPAAKSGLLQIEFGTGRITGPEAVDDFHIGPFSVYNQTFGMIQTEEGRVFEEIPVEGILGLAFPAMAANGIRPFVDGIIQNKAIGRNEFAFYFSHAFQPRGGPCPEFGTFQPEGAGRWMSGRQGRRILECRGPDDVAGNAIFWGGVDRAFYSGDIEYFPVVEPYYWAVQLKDFKIGQDSLLHLLLPEEEQTGLEHLSHRSQKQARGEQTTFKAIVDTGTTFFTAQGRLFKEVMNRLTAAPCSSLTEQSHPDITYTLVNTAGEARDFVLTNKQYMLHGGEGEDVECTPAFMMIQVPAAHGPGMVLGEVFLRIYFAVFDRGSGAVQEARLGLAPAMHDTSAKSRLKGLTAHQPVYHRPTTS</sequence>
<dbReference type="SUPFAM" id="SSF50630">
    <property type="entry name" value="Acid proteases"/>
    <property type="match status" value="1"/>
</dbReference>